<protein>
    <submittedName>
        <fullName evidence="1">Uncharacterized protein</fullName>
    </submittedName>
</protein>
<sequence>MVTPDPRLLLRLVPHTRFGKVGRSPINLNIGIVYLHSQTVFDIDQVPDESDAIDDDEPGPIIGNAPKVGTLEDSRVGEVDGKEEAIGAEEAGGGGLVVARGEVGKVWVL</sequence>
<gene>
    <name evidence="1" type="ORF">TorRG33x02_337410</name>
</gene>
<dbReference type="AlphaFoldDB" id="A0A2P5AZ45"/>
<evidence type="ECO:0000313" key="1">
    <source>
        <dbReference type="EMBL" id="PON41837.1"/>
    </source>
</evidence>
<accession>A0A2P5AZ45</accession>
<name>A0A2P5AZ45_TREOI</name>
<comment type="caution">
    <text evidence="1">The sequence shown here is derived from an EMBL/GenBank/DDBJ whole genome shotgun (WGS) entry which is preliminary data.</text>
</comment>
<dbReference type="EMBL" id="JXTC01000650">
    <property type="protein sequence ID" value="PON41837.1"/>
    <property type="molecule type" value="Genomic_DNA"/>
</dbReference>
<dbReference type="InParanoid" id="A0A2P5AZ45"/>
<reference evidence="2" key="1">
    <citation type="submission" date="2016-06" db="EMBL/GenBank/DDBJ databases">
        <title>Parallel loss of symbiosis genes in relatives of nitrogen-fixing non-legume Parasponia.</title>
        <authorList>
            <person name="Van Velzen R."/>
            <person name="Holmer R."/>
            <person name="Bu F."/>
            <person name="Rutten L."/>
            <person name="Van Zeijl A."/>
            <person name="Liu W."/>
            <person name="Santuari L."/>
            <person name="Cao Q."/>
            <person name="Sharma T."/>
            <person name="Shen D."/>
            <person name="Roswanjaya Y."/>
            <person name="Wardhani T."/>
            <person name="Kalhor M.S."/>
            <person name="Jansen J."/>
            <person name="Van den Hoogen J."/>
            <person name="Gungor B."/>
            <person name="Hartog M."/>
            <person name="Hontelez J."/>
            <person name="Verver J."/>
            <person name="Yang W.-C."/>
            <person name="Schijlen E."/>
            <person name="Repin R."/>
            <person name="Schilthuizen M."/>
            <person name="Schranz E."/>
            <person name="Heidstra R."/>
            <person name="Miyata K."/>
            <person name="Fedorova E."/>
            <person name="Kohlen W."/>
            <person name="Bisseling T."/>
            <person name="Smit S."/>
            <person name="Geurts R."/>
        </authorList>
    </citation>
    <scope>NUCLEOTIDE SEQUENCE [LARGE SCALE GENOMIC DNA]</scope>
    <source>
        <strain evidence="2">cv. RG33-2</strain>
    </source>
</reference>
<evidence type="ECO:0000313" key="2">
    <source>
        <dbReference type="Proteomes" id="UP000237000"/>
    </source>
</evidence>
<dbReference type="Proteomes" id="UP000237000">
    <property type="component" value="Unassembled WGS sequence"/>
</dbReference>
<organism evidence="1 2">
    <name type="scientific">Trema orientale</name>
    <name type="common">Charcoal tree</name>
    <name type="synonym">Celtis orientalis</name>
    <dbReference type="NCBI Taxonomy" id="63057"/>
    <lineage>
        <taxon>Eukaryota</taxon>
        <taxon>Viridiplantae</taxon>
        <taxon>Streptophyta</taxon>
        <taxon>Embryophyta</taxon>
        <taxon>Tracheophyta</taxon>
        <taxon>Spermatophyta</taxon>
        <taxon>Magnoliopsida</taxon>
        <taxon>eudicotyledons</taxon>
        <taxon>Gunneridae</taxon>
        <taxon>Pentapetalae</taxon>
        <taxon>rosids</taxon>
        <taxon>fabids</taxon>
        <taxon>Rosales</taxon>
        <taxon>Cannabaceae</taxon>
        <taxon>Trema</taxon>
    </lineage>
</organism>
<proteinExistence type="predicted"/>
<keyword evidence="2" id="KW-1185">Reference proteome</keyword>